<evidence type="ECO:0000313" key="4">
    <source>
        <dbReference type="Proteomes" id="UP000532936"/>
    </source>
</evidence>
<comment type="caution">
    <text evidence="3">The sequence shown here is derived from an EMBL/GenBank/DDBJ whole genome shotgun (WGS) entry which is preliminary data.</text>
</comment>
<evidence type="ECO:0000313" key="3">
    <source>
        <dbReference type="EMBL" id="MBB3870927.1"/>
    </source>
</evidence>
<sequence length="62" mass="6233">MAPRILVGALAGVSLLALAQAASAQDHSHHQAAPAADPHAGHDMAAMPAASHAMTSPYGPWQ</sequence>
<organism evidence="3 4">
    <name type="scientific">Brevundimonas mediterranea</name>
    <dbReference type="NCBI Taxonomy" id="74329"/>
    <lineage>
        <taxon>Bacteria</taxon>
        <taxon>Pseudomonadati</taxon>
        <taxon>Pseudomonadota</taxon>
        <taxon>Alphaproteobacteria</taxon>
        <taxon>Caulobacterales</taxon>
        <taxon>Caulobacteraceae</taxon>
        <taxon>Brevundimonas</taxon>
    </lineage>
</organism>
<feature type="chain" id="PRO_5030702287" evidence="2">
    <location>
        <begin position="25"/>
        <end position="62"/>
    </location>
</feature>
<name>A0A7W6EZ08_9CAUL</name>
<accession>A0A7W6EZ08</accession>
<reference evidence="3 4" key="1">
    <citation type="submission" date="2020-08" db="EMBL/GenBank/DDBJ databases">
        <title>Genomic Encyclopedia of Type Strains, Phase IV (KMG-IV): sequencing the most valuable type-strain genomes for metagenomic binning, comparative biology and taxonomic classification.</title>
        <authorList>
            <person name="Goeker M."/>
        </authorList>
    </citation>
    <scope>NUCLEOTIDE SEQUENCE [LARGE SCALE GENOMIC DNA]</scope>
    <source>
        <strain evidence="3 4">DSM 14878</strain>
    </source>
</reference>
<keyword evidence="2" id="KW-0732">Signal</keyword>
<gene>
    <name evidence="3" type="ORF">GGR11_000441</name>
</gene>
<evidence type="ECO:0000256" key="1">
    <source>
        <dbReference type="SAM" id="MobiDB-lite"/>
    </source>
</evidence>
<protein>
    <submittedName>
        <fullName evidence="3">Uncharacterized protein</fullName>
    </submittedName>
</protein>
<proteinExistence type="predicted"/>
<feature type="region of interest" description="Disordered" evidence="1">
    <location>
        <begin position="21"/>
        <end position="62"/>
    </location>
</feature>
<dbReference type="AlphaFoldDB" id="A0A7W6EZ08"/>
<feature type="compositionally biased region" description="Low complexity" evidence="1">
    <location>
        <begin position="21"/>
        <end position="47"/>
    </location>
</feature>
<evidence type="ECO:0000256" key="2">
    <source>
        <dbReference type="SAM" id="SignalP"/>
    </source>
</evidence>
<dbReference type="Proteomes" id="UP000532936">
    <property type="component" value="Unassembled WGS sequence"/>
</dbReference>
<dbReference type="EMBL" id="JACIDA010000001">
    <property type="protein sequence ID" value="MBB3870927.1"/>
    <property type="molecule type" value="Genomic_DNA"/>
</dbReference>
<feature type="signal peptide" evidence="2">
    <location>
        <begin position="1"/>
        <end position="24"/>
    </location>
</feature>
<dbReference type="RefSeq" id="WP_246331491.1">
    <property type="nucleotide sequence ID" value="NZ_JACIDA010000001.1"/>
</dbReference>